<gene>
    <name evidence="2" type="ORF">BsIDN1_28480</name>
</gene>
<sequence length="46" mass="5070">MIVANNVTKEGAGFGTDTNVAAIIKADGTKKELPMMMKKRPRFLKF</sequence>
<dbReference type="AlphaFoldDB" id="A0A5S9M6L3"/>
<protein>
    <recommendedName>
        <fullName evidence="1">DNA/pantothenate metabolism flavoprotein C-terminal domain-containing protein</fullName>
    </recommendedName>
</protein>
<evidence type="ECO:0000313" key="2">
    <source>
        <dbReference type="EMBL" id="BBP89230.1"/>
    </source>
</evidence>
<name>A0A5S9M6L3_BACIA</name>
<dbReference type="SUPFAM" id="SSF102645">
    <property type="entry name" value="CoaB-like"/>
    <property type="match status" value="1"/>
</dbReference>
<accession>A0A5S9M6L3</accession>
<feature type="domain" description="DNA/pantothenate metabolism flavoprotein C-terminal" evidence="1">
    <location>
        <begin position="1"/>
        <end position="39"/>
    </location>
</feature>
<dbReference type="EMBL" id="AP021906">
    <property type="protein sequence ID" value="BBP89230.1"/>
    <property type="molecule type" value="Genomic_DNA"/>
</dbReference>
<dbReference type="InterPro" id="IPR035929">
    <property type="entry name" value="CoaB-like_sf"/>
</dbReference>
<dbReference type="Proteomes" id="UP000464658">
    <property type="component" value="Chromosome"/>
</dbReference>
<dbReference type="Pfam" id="PF04127">
    <property type="entry name" value="DFP"/>
    <property type="match status" value="1"/>
</dbReference>
<evidence type="ECO:0000259" key="1">
    <source>
        <dbReference type="Pfam" id="PF04127"/>
    </source>
</evidence>
<dbReference type="Gene3D" id="3.40.50.10300">
    <property type="entry name" value="CoaB-like"/>
    <property type="match status" value="1"/>
</dbReference>
<dbReference type="InterPro" id="IPR007085">
    <property type="entry name" value="DNA/pantothenate-metab_flavo_C"/>
</dbReference>
<reference evidence="2 3" key="1">
    <citation type="submission" date="2019-12" db="EMBL/GenBank/DDBJ databases">
        <title>Full genome sequence of a Bacillus safensis strain isolated from commercially available natto in Indonesia.</title>
        <authorList>
            <person name="Yoshida M."/>
            <person name="Uomi M."/>
            <person name="Waturangi D."/>
            <person name="Ekaputri J.J."/>
            <person name="Setiamarga D.H.E."/>
        </authorList>
    </citation>
    <scope>NUCLEOTIDE SEQUENCE [LARGE SCALE GENOMIC DNA]</scope>
    <source>
        <strain evidence="2 3">IDN1</strain>
    </source>
</reference>
<evidence type="ECO:0000313" key="3">
    <source>
        <dbReference type="Proteomes" id="UP000464658"/>
    </source>
</evidence>
<proteinExistence type="predicted"/>
<organism evidence="2 3">
    <name type="scientific">Bacillus safensis</name>
    <dbReference type="NCBI Taxonomy" id="561879"/>
    <lineage>
        <taxon>Bacteria</taxon>
        <taxon>Bacillati</taxon>
        <taxon>Bacillota</taxon>
        <taxon>Bacilli</taxon>
        <taxon>Bacillales</taxon>
        <taxon>Bacillaceae</taxon>
        <taxon>Bacillus</taxon>
    </lineage>
</organism>